<feature type="compositionally biased region" description="Basic and acidic residues" evidence="1">
    <location>
        <begin position="48"/>
        <end position="66"/>
    </location>
</feature>
<keyword evidence="3" id="KW-1185">Reference proteome</keyword>
<comment type="caution">
    <text evidence="2">The sequence shown here is derived from an EMBL/GenBank/DDBJ whole genome shotgun (WGS) entry which is preliminary data.</text>
</comment>
<dbReference type="Proteomes" id="UP000499080">
    <property type="component" value="Unassembled WGS sequence"/>
</dbReference>
<proteinExistence type="predicted"/>
<protein>
    <submittedName>
        <fullName evidence="2">Uncharacterized protein</fullName>
    </submittedName>
</protein>
<evidence type="ECO:0000313" key="2">
    <source>
        <dbReference type="EMBL" id="GBN76884.1"/>
    </source>
</evidence>
<feature type="region of interest" description="Disordered" evidence="1">
    <location>
        <begin position="33"/>
        <end position="66"/>
    </location>
</feature>
<name>A0A4Y2RM56_ARAVE</name>
<dbReference type="EMBL" id="BGPR01017670">
    <property type="protein sequence ID" value="GBN76884.1"/>
    <property type="molecule type" value="Genomic_DNA"/>
</dbReference>
<organism evidence="2 3">
    <name type="scientific">Araneus ventricosus</name>
    <name type="common">Orbweaver spider</name>
    <name type="synonym">Epeira ventricosa</name>
    <dbReference type="NCBI Taxonomy" id="182803"/>
    <lineage>
        <taxon>Eukaryota</taxon>
        <taxon>Metazoa</taxon>
        <taxon>Ecdysozoa</taxon>
        <taxon>Arthropoda</taxon>
        <taxon>Chelicerata</taxon>
        <taxon>Arachnida</taxon>
        <taxon>Araneae</taxon>
        <taxon>Araneomorphae</taxon>
        <taxon>Entelegynae</taxon>
        <taxon>Araneoidea</taxon>
        <taxon>Araneidae</taxon>
        <taxon>Araneus</taxon>
    </lineage>
</organism>
<sequence length="108" mass="12623">MPTLYEKVYLFSLELDRLRNLLAEVESYEDSDVYIEENGPGDVSEGNFSDHEDFSEHDNESEEDERHLFSLISDYANKRMDDPCLAHELRIEVEKKLLSAVEEPPKKK</sequence>
<evidence type="ECO:0000256" key="1">
    <source>
        <dbReference type="SAM" id="MobiDB-lite"/>
    </source>
</evidence>
<accession>A0A4Y2RM56</accession>
<reference evidence="2 3" key="1">
    <citation type="journal article" date="2019" name="Sci. Rep.">
        <title>Orb-weaving spider Araneus ventricosus genome elucidates the spidroin gene catalogue.</title>
        <authorList>
            <person name="Kono N."/>
            <person name="Nakamura H."/>
            <person name="Ohtoshi R."/>
            <person name="Moran D.A.P."/>
            <person name="Shinohara A."/>
            <person name="Yoshida Y."/>
            <person name="Fujiwara M."/>
            <person name="Mori M."/>
            <person name="Tomita M."/>
            <person name="Arakawa K."/>
        </authorList>
    </citation>
    <scope>NUCLEOTIDE SEQUENCE [LARGE SCALE GENOMIC DNA]</scope>
</reference>
<gene>
    <name evidence="2" type="ORF">AVEN_128783_1</name>
</gene>
<evidence type="ECO:0000313" key="3">
    <source>
        <dbReference type="Proteomes" id="UP000499080"/>
    </source>
</evidence>
<dbReference type="AlphaFoldDB" id="A0A4Y2RM56"/>